<keyword evidence="1" id="KW-0812">Transmembrane</keyword>
<feature type="transmembrane region" description="Helical" evidence="1">
    <location>
        <begin position="226"/>
        <end position="251"/>
    </location>
</feature>
<accession>A0A556RP48</accession>
<keyword evidence="1" id="KW-1133">Transmembrane helix</keyword>
<reference evidence="2 3" key="1">
    <citation type="submission" date="2019-07" db="EMBL/GenBank/DDBJ databases">
        <title>Gilliamella genomes.</title>
        <authorList>
            <person name="Zheng H."/>
        </authorList>
    </citation>
    <scope>NUCLEOTIDE SEQUENCE [LARGE SCALE GENOMIC DNA]</scope>
    <source>
        <strain evidence="2 3">W8131</strain>
    </source>
</reference>
<feature type="transmembrane region" description="Helical" evidence="1">
    <location>
        <begin position="24"/>
        <end position="46"/>
    </location>
</feature>
<evidence type="ECO:0000256" key="1">
    <source>
        <dbReference type="SAM" id="Phobius"/>
    </source>
</evidence>
<evidence type="ECO:0000313" key="3">
    <source>
        <dbReference type="Proteomes" id="UP000319138"/>
    </source>
</evidence>
<gene>
    <name evidence="2" type="ORF">FPQ14_06380</name>
</gene>
<proteinExistence type="predicted"/>
<feature type="transmembrane region" description="Helical" evidence="1">
    <location>
        <begin position="150"/>
        <end position="172"/>
    </location>
</feature>
<protein>
    <recommendedName>
        <fullName evidence="4">Beta-carotene 15,15'-monooxygenase</fullName>
    </recommendedName>
</protein>
<evidence type="ECO:0000313" key="2">
    <source>
        <dbReference type="EMBL" id="TSJ90680.1"/>
    </source>
</evidence>
<comment type="caution">
    <text evidence="2">The sequence shown here is derived from an EMBL/GenBank/DDBJ whole genome shotgun (WGS) entry which is preliminary data.</text>
</comment>
<dbReference type="EMBL" id="VMHL01000002">
    <property type="protein sequence ID" value="TSJ90680.1"/>
    <property type="molecule type" value="Genomic_DNA"/>
</dbReference>
<sequence>MNSQNNLSFSVTFEQTVDFIRNRFLLIAIVSIILALFSTIISNLIFDPSLILAQLYYIQSPTQVFTYLIRPLILLYILCIICISITLAVLYNLSINDKLNPSLILPRLLPIALNILGYTIIYSIILIALFILFSLIMFILSFVLSERVRLLTTILFLIAVALIYFSLFYYFLASTIQPSTKTFLQRFIDSHKFIFSNWQSPILIVLISGLINIVLNWFSALLGNNIIVGVIFSTLSTIISFFVFSFFYRLYTVKNNIELPKLDENNQQNQQIIS</sequence>
<keyword evidence="1" id="KW-0472">Membrane</keyword>
<evidence type="ECO:0008006" key="4">
    <source>
        <dbReference type="Google" id="ProtNLM"/>
    </source>
</evidence>
<dbReference type="AlphaFoldDB" id="A0A556RP48"/>
<feature type="transmembrane region" description="Helical" evidence="1">
    <location>
        <begin position="193"/>
        <end position="214"/>
    </location>
</feature>
<dbReference type="RefSeq" id="WP_144189337.1">
    <property type="nucleotide sequence ID" value="NZ_VMHL01000002.1"/>
</dbReference>
<dbReference type="Proteomes" id="UP000319138">
    <property type="component" value="Unassembled WGS sequence"/>
</dbReference>
<organism evidence="2 3">
    <name type="scientific">Gilliamella apicola</name>
    <dbReference type="NCBI Taxonomy" id="1196095"/>
    <lineage>
        <taxon>Bacteria</taxon>
        <taxon>Pseudomonadati</taxon>
        <taxon>Pseudomonadota</taxon>
        <taxon>Gammaproteobacteria</taxon>
        <taxon>Orbales</taxon>
        <taxon>Orbaceae</taxon>
        <taxon>Gilliamella</taxon>
    </lineage>
</organism>
<feature type="transmembrane region" description="Helical" evidence="1">
    <location>
        <begin position="73"/>
        <end position="94"/>
    </location>
</feature>
<name>A0A556RP48_9GAMM</name>
<feature type="transmembrane region" description="Helical" evidence="1">
    <location>
        <begin position="115"/>
        <end position="144"/>
    </location>
</feature>